<dbReference type="SUPFAM" id="SSF53649">
    <property type="entry name" value="Alkaline phosphatase-like"/>
    <property type="match status" value="1"/>
</dbReference>
<dbReference type="PANTHER" id="PTHR30443:SF0">
    <property type="entry name" value="PHOSPHOETHANOLAMINE TRANSFERASE EPTA"/>
    <property type="match status" value="1"/>
</dbReference>
<protein>
    <submittedName>
        <fullName evidence="11">Lipid A ethanolaminephosphotransferase</fullName>
    </submittedName>
</protein>
<feature type="domain" description="Phosphoethanolamine transferase N-terminal" evidence="10">
    <location>
        <begin position="52"/>
        <end position="198"/>
    </location>
</feature>
<dbReference type="Gene3D" id="3.40.720.10">
    <property type="entry name" value="Alkaline Phosphatase, subunit A"/>
    <property type="match status" value="1"/>
</dbReference>
<dbReference type="InterPro" id="IPR058130">
    <property type="entry name" value="PEA_transf_C"/>
</dbReference>
<keyword evidence="3" id="KW-0997">Cell inner membrane</keyword>
<dbReference type="EMBL" id="SNZE01000001">
    <property type="protein sequence ID" value="TDR33046.1"/>
    <property type="molecule type" value="Genomic_DNA"/>
</dbReference>
<evidence type="ECO:0000259" key="10">
    <source>
        <dbReference type="Pfam" id="PF08019"/>
    </source>
</evidence>
<dbReference type="GO" id="GO:0016776">
    <property type="term" value="F:phosphotransferase activity, phosphate group as acceptor"/>
    <property type="evidence" value="ECO:0007669"/>
    <property type="project" value="TreeGrafter"/>
</dbReference>
<dbReference type="PANTHER" id="PTHR30443">
    <property type="entry name" value="INNER MEMBRANE PROTEIN"/>
    <property type="match status" value="1"/>
</dbReference>
<organism evidence="11 12">
    <name type="scientific">Hydromonas duriensis</name>
    <dbReference type="NCBI Taxonomy" id="1527608"/>
    <lineage>
        <taxon>Bacteria</taxon>
        <taxon>Pseudomonadati</taxon>
        <taxon>Pseudomonadota</taxon>
        <taxon>Betaproteobacteria</taxon>
        <taxon>Burkholderiales</taxon>
        <taxon>Burkholderiaceae</taxon>
        <taxon>Hydromonas</taxon>
    </lineage>
</organism>
<evidence type="ECO:0000256" key="8">
    <source>
        <dbReference type="SAM" id="Phobius"/>
    </source>
</evidence>
<feature type="transmembrane region" description="Helical" evidence="8">
    <location>
        <begin position="72"/>
        <end position="93"/>
    </location>
</feature>
<evidence type="ECO:0000256" key="4">
    <source>
        <dbReference type="ARBA" id="ARBA00022679"/>
    </source>
</evidence>
<evidence type="ECO:0000256" key="1">
    <source>
        <dbReference type="ARBA" id="ARBA00004429"/>
    </source>
</evidence>
<evidence type="ECO:0000313" key="11">
    <source>
        <dbReference type="EMBL" id="TDR33046.1"/>
    </source>
</evidence>
<feature type="transmembrane region" description="Helical" evidence="8">
    <location>
        <begin position="12"/>
        <end position="30"/>
    </location>
</feature>
<comment type="caution">
    <text evidence="11">The sequence shown here is derived from an EMBL/GenBank/DDBJ whole genome shotgun (WGS) entry which is preliminary data.</text>
</comment>
<dbReference type="InterPro" id="IPR000917">
    <property type="entry name" value="Sulfatase_N"/>
</dbReference>
<dbReference type="InterPro" id="IPR040423">
    <property type="entry name" value="PEA_transferase"/>
</dbReference>
<name>A0A4R6YBL0_9BURK</name>
<dbReference type="AlphaFoldDB" id="A0A4R6YBL0"/>
<feature type="transmembrane region" description="Helical" evidence="8">
    <location>
        <begin position="113"/>
        <end position="133"/>
    </location>
</feature>
<feature type="domain" description="Sulfatase N-terminal" evidence="9">
    <location>
        <begin position="230"/>
        <end position="514"/>
    </location>
</feature>
<dbReference type="Pfam" id="PF00884">
    <property type="entry name" value="Sulfatase"/>
    <property type="match status" value="1"/>
</dbReference>
<dbReference type="OrthoDB" id="9786870at2"/>
<feature type="transmembrane region" description="Helical" evidence="8">
    <location>
        <begin position="153"/>
        <end position="172"/>
    </location>
</feature>
<dbReference type="Pfam" id="PF08019">
    <property type="entry name" value="EptA_B_N"/>
    <property type="match status" value="1"/>
</dbReference>
<dbReference type="RefSeq" id="WP_133618739.1">
    <property type="nucleotide sequence ID" value="NZ_SNZE01000001.1"/>
</dbReference>
<dbReference type="GO" id="GO:0005886">
    <property type="term" value="C:plasma membrane"/>
    <property type="evidence" value="ECO:0007669"/>
    <property type="project" value="UniProtKB-SubCell"/>
</dbReference>
<evidence type="ECO:0000313" key="12">
    <source>
        <dbReference type="Proteomes" id="UP000294480"/>
    </source>
</evidence>
<comment type="subcellular location">
    <subcellularLocation>
        <location evidence="1">Cell inner membrane</location>
        <topology evidence="1">Multi-pass membrane protein</topology>
    </subcellularLocation>
</comment>
<dbReference type="Proteomes" id="UP000294480">
    <property type="component" value="Unassembled WGS sequence"/>
</dbReference>
<feature type="transmembrane region" description="Helical" evidence="8">
    <location>
        <begin position="42"/>
        <end position="65"/>
    </location>
</feature>
<dbReference type="InterPro" id="IPR017850">
    <property type="entry name" value="Alkaline_phosphatase_core_sf"/>
</dbReference>
<evidence type="ECO:0000256" key="3">
    <source>
        <dbReference type="ARBA" id="ARBA00022519"/>
    </source>
</evidence>
<evidence type="ECO:0000256" key="5">
    <source>
        <dbReference type="ARBA" id="ARBA00022692"/>
    </source>
</evidence>
<dbReference type="CDD" id="cd16017">
    <property type="entry name" value="LptA"/>
    <property type="match status" value="1"/>
</dbReference>
<accession>A0A4R6YBL0</accession>
<proteinExistence type="predicted"/>
<evidence type="ECO:0000256" key="7">
    <source>
        <dbReference type="ARBA" id="ARBA00023136"/>
    </source>
</evidence>
<reference evidence="11 12" key="1">
    <citation type="submission" date="2019-03" db="EMBL/GenBank/DDBJ databases">
        <title>Genomic Encyclopedia of Type Strains, Phase IV (KMG-IV): sequencing the most valuable type-strain genomes for metagenomic binning, comparative biology and taxonomic classification.</title>
        <authorList>
            <person name="Goeker M."/>
        </authorList>
    </citation>
    <scope>NUCLEOTIDE SEQUENCE [LARGE SCALE GENOMIC DNA]</scope>
    <source>
        <strain evidence="11 12">DSM 102852</strain>
    </source>
</reference>
<evidence type="ECO:0000256" key="2">
    <source>
        <dbReference type="ARBA" id="ARBA00022475"/>
    </source>
</evidence>
<keyword evidence="4 11" id="KW-0808">Transferase</keyword>
<keyword evidence="7 8" id="KW-0472">Membrane</keyword>
<sequence>MKYLLNFLKTNAVILLSALAFTVLYNGAFFNHFNQIYTSFNLSFFISIGIVLFAVTALALSLLCYRKTTKPVLILLFIIAAFTAYYMNTYDIIVDKTMIQNIVQTNVKEATDLFTWKMVGYFLVLGALPAFIISRVNLPKSTFKAALGNKIKIILLLLLIIVSQAATFSKNYSSFFREHKIVRFYANPITPVYSAIQFGIQSHTDGSPQEITPLGEDAKKSASDTDRHLTILVVGETARADHFSLNGYSKPTNPLLEKEQVVSLKNLSSCGTSTAVSVPCMFSGLGRENYSEKKFNASENLLDVLNRAGVQVLWRDNNSDSKGVMTRLGAFYQDYKDPKINTICDVECRDEGMLVGLQEFIDQNKNRDITIVLHPMGSHGPAYYNRYPKAFEKFTPACQTNLLEKCSVEEIANAFDNTILYTDYFLSKVIVLLKPNASHFQTAMIYMADHGESLGENGVYLHGMPYSIAPVAQKHPASIIWLGDGFKGLSFEALKQKADEPLSHDYLFSTILGLNKIETKIYDPKMDFLRP</sequence>
<keyword evidence="5 8" id="KW-0812">Transmembrane</keyword>
<keyword evidence="6 8" id="KW-1133">Transmembrane helix</keyword>
<evidence type="ECO:0000256" key="6">
    <source>
        <dbReference type="ARBA" id="ARBA00022989"/>
    </source>
</evidence>
<keyword evidence="2" id="KW-1003">Cell membrane</keyword>
<dbReference type="InterPro" id="IPR012549">
    <property type="entry name" value="EptA-like_N"/>
</dbReference>
<keyword evidence="12" id="KW-1185">Reference proteome</keyword>
<dbReference type="NCBIfam" id="NF028537">
    <property type="entry name" value="P_eth_NH2_trans"/>
    <property type="match status" value="1"/>
</dbReference>
<gene>
    <name evidence="11" type="ORF">DFR44_10196</name>
</gene>
<dbReference type="GO" id="GO:0009244">
    <property type="term" value="P:lipopolysaccharide core region biosynthetic process"/>
    <property type="evidence" value="ECO:0007669"/>
    <property type="project" value="TreeGrafter"/>
</dbReference>
<evidence type="ECO:0000259" key="9">
    <source>
        <dbReference type="Pfam" id="PF00884"/>
    </source>
</evidence>